<dbReference type="GO" id="GO:0071949">
    <property type="term" value="F:FAD binding"/>
    <property type="evidence" value="ECO:0007669"/>
    <property type="project" value="InterPro"/>
</dbReference>
<comment type="cofactor">
    <cofactor evidence="1">
        <name>FAD</name>
        <dbReference type="ChEBI" id="CHEBI:57692"/>
    </cofactor>
</comment>
<evidence type="ECO:0000259" key="6">
    <source>
        <dbReference type="Pfam" id="PF01266"/>
    </source>
</evidence>
<evidence type="ECO:0000256" key="1">
    <source>
        <dbReference type="ARBA" id="ARBA00001974"/>
    </source>
</evidence>
<evidence type="ECO:0000256" key="4">
    <source>
        <dbReference type="ARBA" id="ARBA00022827"/>
    </source>
</evidence>
<keyword evidence="3" id="KW-0285">Flavoprotein</keyword>
<gene>
    <name evidence="7" type="ORF">DdX_02328</name>
</gene>
<dbReference type="InterPro" id="IPR006076">
    <property type="entry name" value="FAD-dep_OxRdtase"/>
</dbReference>
<organism evidence="7 8">
    <name type="scientific">Ditylenchus destructor</name>
    <dbReference type="NCBI Taxonomy" id="166010"/>
    <lineage>
        <taxon>Eukaryota</taxon>
        <taxon>Metazoa</taxon>
        <taxon>Ecdysozoa</taxon>
        <taxon>Nematoda</taxon>
        <taxon>Chromadorea</taxon>
        <taxon>Rhabditida</taxon>
        <taxon>Tylenchina</taxon>
        <taxon>Tylenchomorpha</taxon>
        <taxon>Sphaerularioidea</taxon>
        <taxon>Anguinidae</taxon>
        <taxon>Anguininae</taxon>
        <taxon>Ditylenchus</taxon>
    </lineage>
</organism>
<dbReference type="InterPro" id="IPR023209">
    <property type="entry name" value="DAO"/>
</dbReference>
<evidence type="ECO:0000256" key="5">
    <source>
        <dbReference type="ARBA" id="ARBA00023002"/>
    </source>
</evidence>
<accession>A0AAD4R900</accession>
<dbReference type="SUPFAM" id="SSF51971">
    <property type="entry name" value="Nucleotide-binding domain"/>
    <property type="match status" value="1"/>
</dbReference>
<evidence type="ECO:0000256" key="2">
    <source>
        <dbReference type="ARBA" id="ARBA00006730"/>
    </source>
</evidence>
<dbReference type="AlphaFoldDB" id="A0AAD4R900"/>
<dbReference type="GO" id="GO:0005737">
    <property type="term" value="C:cytoplasm"/>
    <property type="evidence" value="ECO:0007669"/>
    <property type="project" value="TreeGrafter"/>
</dbReference>
<proteinExistence type="inferred from homology"/>
<dbReference type="GO" id="GO:0003884">
    <property type="term" value="F:D-amino-acid oxidase activity"/>
    <property type="evidence" value="ECO:0007669"/>
    <property type="project" value="InterPro"/>
</dbReference>
<keyword evidence="4" id="KW-0274">FAD</keyword>
<comment type="similarity">
    <text evidence="2">Belongs to the DAMOX/DASOX family.</text>
</comment>
<name>A0AAD4R900_9BILA</name>
<evidence type="ECO:0000256" key="3">
    <source>
        <dbReference type="ARBA" id="ARBA00022630"/>
    </source>
</evidence>
<comment type="caution">
    <text evidence="7">The sequence shown here is derived from an EMBL/GenBank/DDBJ whole genome shotgun (WGS) entry which is preliminary data.</text>
</comment>
<dbReference type="SUPFAM" id="SSF54373">
    <property type="entry name" value="FAD-linked reductases, C-terminal domain"/>
    <property type="match status" value="1"/>
</dbReference>
<feature type="domain" description="FAD dependent oxidoreductase" evidence="6">
    <location>
        <begin position="4"/>
        <end position="324"/>
    </location>
</feature>
<evidence type="ECO:0000313" key="7">
    <source>
        <dbReference type="EMBL" id="KAI1725655.1"/>
    </source>
</evidence>
<keyword evidence="8" id="KW-1185">Reference proteome</keyword>
<dbReference type="Gene3D" id="3.40.50.720">
    <property type="entry name" value="NAD(P)-binding Rossmann-like Domain"/>
    <property type="match status" value="1"/>
</dbReference>
<dbReference type="InterPro" id="IPR006181">
    <property type="entry name" value="D-amino_acid_oxidase_CS"/>
</dbReference>
<dbReference type="Pfam" id="PF01266">
    <property type="entry name" value="DAO"/>
    <property type="match status" value="1"/>
</dbReference>
<dbReference type="PANTHER" id="PTHR11530:SF28">
    <property type="entry name" value="D-ASPARTATE OXIDASE 1"/>
    <property type="match status" value="1"/>
</dbReference>
<evidence type="ECO:0000313" key="8">
    <source>
        <dbReference type="Proteomes" id="UP001201812"/>
    </source>
</evidence>
<protein>
    <submittedName>
        <fullName evidence="7">FAD dependent oxidoreductase domain-containing protein</fullName>
    </submittedName>
</protein>
<dbReference type="PANTHER" id="PTHR11530">
    <property type="entry name" value="D-AMINO ACID OXIDASE"/>
    <property type="match status" value="1"/>
</dbReference>
<dbReference type="Gene3D" id="3.30.9.10">
    <property type="entry name" value="D-Amino Acid Oxidase, subunit A, domain 2"/>
    <property type="match status" value="1"/>
</dbReference>
<dbReference type="EMBL" id="JAKKPZ010000002">
    <property type="protein sequence ID" value="KAI1725655.1"/>
    <property type="molecule type" value="Genomic_DNA"/>
</dbReference>
<reference evidence="7" key="1">
    <citation type="submission" date="2022-01" db="EMBL/GenBank/DDBJ databases">
        <title>Genome Sequence Resource for Two Populations of Ditylenchus destructor, the Migratory Endoparasitic Phytonematode.</title>
        <authorList>
            <person name="Zhang H."/>
            <person name="Lin R."/>
            <person name="Xie B."/>
        </authorList>
    </citation>
    <scope>NUCLEOTIDE SEQUENCE</scope>
    <source>
        <strain evidence="7">BazhouSP</strain>
    </source>
</reference>
<keyword evidence="5" id="KW-0560">Oxidoreductase</keyword>
<dbReference type="Proteomes" id="UP001201812">
    <property type="component" value="Unassembled WGS sequence"/>
</dbReference>
<dbReference type="PROSITE" id="PS00677">
    <property type="entry name" value="DAO"/>
    <property type="match status" value="1"/>
</dbReference>
<dbReference type="GO" id="GO:0019478">
    <property type="term" value="P:D-amino acid catabolic process"/>
    <property type="evidence" value="ECO:0007669"/>
    <property type="project" value="TreeGrafter"/>
</dbReference>
<sequence length="330" mass="37247">MVPKVAVIGQGVIGLSSAIAIKQTIPAASITLFADRKFEDTCSYGPAGLFRLDFMKNKEWARASFERYAEIERNHSPKETGVKLISGHIQSDDKELLDNQDRCMSDIVYNFHWLTERELKSMFPNPSKYAIHYTAYATEGRRYVPWLGKQLQNIANVEFREQKVSSVKELVDSDDFDAIINCGGLNGGKLAGDDDSVYPIRGVALEVEAPWQKHFNYRDVVTFTIPMVDTVILGTQKQEHRSDLEITDEDRKDIWQRYLKLHPTFKNAKVVSEWCGLRAARPSVRLEHCKNISPSGRNCHVVHNYGHGSNGFTLGWGCALEVASILSPLI</sequence>